<comment type="caution">
    <text evidence="2">The sequence shown here is derived from an EMBL/GenBank/DDBJ whole genome shotgun (WGS) entry which is preliminary data.</text>
</comment>
<dbReference type="STRING" id="252740.A0A423W110"/>
<evidence type="ECO:0000313" key="2">
    <source>
        <dbReference type="EMBL" id="ROV97025.1"/>
    </source>
</evidence>
<dbReference type="Proteomes" id="UP000284375">
    <property type="component" value="Unassembled WGS sequence"/>
</dbReference>
<feature type="chain" id="PRO_5018971932" description="Killer toxin Kp4 domain-containing protein" evidence="1">
    <location>
        <begin position="21"/>
        <end position="101"/>
    </location>
</feature>
<keyword evidence="3" id="KW-1185">Reference proteome</keyword>
<proteinExistence type="predicted"/>
<name>A0A423W110_CYTCH</name>
<feature type="signal peptide" evidence="1">
    <location>
        <begin position="1"/>
        <end position="20"/>
    </location>
</feature>
<dbReference type="EMBL" id="LJZO01000018">
    <property type="protein sequence ID" value="ROV97025.1"/>
    <property type="molecule type" value="Genomic_DNA"/>
</dbReference>
<keyword evidence="1" id="KW-0732">Signal</keyword>
<dbReference type="AlphaFoldDB" id="A0A423W110"/>
<evidence type="ECO:0008006" key="4">
    <source>
        <dbReference type="Google" id="ProtNLM"/>
    </source>
</evidence>
<protein>
    <recommendedName>
        <fullName evidence="4">Killer toxin Kp4 domain-containing protein</fullName>
    </recommendedName>
</protein>
<evidence type="ECO:0000256" key="1">
    <source>
        <dbReference type="SAM" id="SignalP"/>
    </source>
</evidence>
<accession>A0A423W110</accession>
<reference evidence="2 3" key="1">
    <citation type="submission" date="2015-09" db="EMBL/GenBank/DDBJ databases">
        <title>Host preference determinants of Valsa canker pathogens revealed by comparative genomics.</title>
        <authorList>
            <person name="Yin Z."/>
            <person name="Huang L."/>
        </authorList>
    </citation>
    <scope>NUCLEOTIDE SEQUENCE [LARGE SCALE GENOMIC DNA]</scope>
    <source>
        <strain evidence="2 3">YSFL</strain>
    </source>
</reference>
<dbReference type="OrthoDB" id="4186099at2759"/>
<sequence length="101" mass="11026">MKAALFPISLLAALCGHASARACTDGLMYCGYNLLKSPLQRIGKYYNEIVAELNNKYITVDDDHIKNSLFACGEGGHGWIIWHDYCSTGCRDGGSGHSDHC</sequence>
<evidence type="ECO:0000313" key="3">
    <source>
        <dbReference type="Proteomes" id="UP000284375"/>
    </source>
</evidence>
<organism evidence="2 3">
    <name type="scientific">Cytospora chrysosperma</name>
    <name type="common">Cytospora canker fungus</name>
    <name type="synonym">Sphaeria chrysosperma</name>
    <dbReference type="NCBI Taxonomy" id="252740"/>
    <lineage>
        <taxon>Eukaryota</taxon>
        <taxon>Fungi</taxon>
        <taxon>Dikarya</taxon>
        <taxon>Ascomycota</taxon>
        <taxon>Pezizomycotina</taxon>
        <taxon>Sordariomycetes</taxon>
        <taxon>Sordariomycetidae</taxon>
        <taxon>Diaporthales</taxon>
        <taxon>Cytosporaceae</taxon>
        <taxon>Cytospora</taxon>
    </lineage>
</organism>
<gene>
    <name evidence="2" type="ORF">VSDG_04199</name>
</gene>